<evidence type="ECO:0000313" key="3">
    <source>
        <dbReference type="Proteomes" id="UP000324800"/>
    </source>
</evidence>
<feature type="transmembrane region" description="Helical" evidence="1">
    <location>
        <begin position="15"/>
        <end position="38"/>
    </location>
</feature>
<dbReference type="AlphaFoldDB" id="A0A5J4WP67"/>
<dbReference type="EMBL" id="SNRW01001348">
    <property type="protein sequence ID" value="KAA6396754.1"/>
    <property type="molecule type" value="Genomic_DNA"/>
</dbReference>
<sequence>MIQLLPIQEFQPQQLAIIAVVQLKVTFTVIIITTIIYYQHYPLEAAFYIQCTVVVVGAKGGGFGNIGDTKLIILRSGSRMVKQSGCYWD</sequence>
<evidence type="ECO:0000313" key="2">
    <source>
        <dbReference type="EMBL" id="KAA6396754.1"/>
    </source>
</evidence>
<comment type="caution">
    <text evidence="2">The sequence shown here is derived from an EMBL/GenBank/DDBJ whole genome shotgun (WGS) entry which is preliminary data.</text>
</comment>
<keyword evidence="1" id="KW-0812">Transmembrane</keyword>
<dbReference type="Proteomes" id="UP000324800">
    <property type="component" value="Unassembled WGS sequence"/>
</dbReference>
<reference evidence="2 3" key="1">
    <citation type="submission" date="2019-03" db="EMBL/GenBank/DDBJ databases">
        <title>Single cell metagenomics reveals metabolic interactions within the superorganism composed of flagellate Streblomastix strix and complex community of Bacteroidetes bacteria on its surface.</title>
        <authorList>
            <person name="Treitli S.C."/>
            <person name="Kolisko M."/>
            <person name="Husnik F."/>
            <person name="Keeling P."/>
            <person name="Hampl V."/>
        </authorList>
    </citation>
    <scope>NUCLEOTIDE SEQUENCE [LARGE SCALE GENOMIC DNA]</scope>
    <source>
        <strain evidence="2">ST1C</strain>
    </source>
</reference>
<gene>
    <name evidence="2" type="ORF">EZS28_007718</name>
</gene>
<keyword evidence="1" id="KW-1133">Transmembrane helix</keyword>
<evidence type="ECO:0000256" key="1">
    <source>
        <dbReference type="SAM" id="Phobius"/>
    </source>
</evidence>
<name>A0A5J4WP67_9EUKA</name>
<accession>A0A5J4WP67</accession>
<organism evidence="2 3">
    <name type="scientific">Streblomastix strix</name>
    <dbReference type="NCBI Taxonomy" id="222440"/>
    <lineage>
        <taxon>Eukaryota</taxon>
        <taxon>Metamonada</taxon>
        <taxon>Preaxostyla</taxon>
        <taxon>Oxymonadida</taxon>
        <taxon>Streblomastigidae</taxon>
        <taxon>Streblomastix</taxon>
    </lineage>
</organism>
<protein>
    <submittedName>
        <fullName evidence="2">Uncharacterized protein</fullName>
    </submittedName>
</protein>
<keyword evidence="1" id="KW-0472">Membrane</keyword>
<proteinExistence type="predicted"/>